<feature type="chain" id="PRO_5026165255" evidence="1">
    <location>
        <begin position="21"/>
        <end position="157"/>
    </location>
</feature>
<organism evidence="2 3">
    <name type="scientific">Pseudoduganella dura</name>
    <dbReference type="NCBI Taxonomy" id="321982"/>
    <lineage>
        <taxon>Bacteria</taxon>
        <taxon>Pseudomonadati</taxon>
        <taxon>Pseudomonadota</taxon>
        <taxon>Betaproteobacteria</taxon>
        <taxon>Burkholderiales</taxon>
        <taxon>Oxalobacteraceae</taxon>
        <taxon>Telluria group</taxon>
        <taxon>Pseudoduganella</taxon>
    </lineage>
</organism>
<evidence type="ECO:0000313" key="3">
    <source>
        <dbReference type="Proteomes" id="UP000431684"/>
    </source>
</evidence>
<accession>A0A6I3X607</accession>
<proteinExistence type="predicted"/>
<reference evidence="2 3" key="1">
    <citation type="submission" date="2019-11" db="EMBL/GenBank/DDBJ databases">
        <title>Draft Genome Sequences of Six Type Strains of the Genus Massilia.</title>
        <authorList>
            <person name="Miess H."/>
            <person name="Frediansyah A."/>
            <person name="Goeker M."/>
            <person name="Gross H."/>
        </authorList>
    </citation>
    <scope>NUCLEOTIDE SEQUENCE [LARGE SCALE GENOMIC DNA]</scope>
    <source>
        <strain evidence="2 3">DSM 17513</strain>
    </source>
</reference>
<dbReference type="Proteomes" id="UP000431684">
    <property type="component" value="Unassembled WGS sequence"/>
</dbReference>
<protein>
    <submittedName>
        <fullName evidence="2">Uncharacterized protein</fullName>
    </submittedName>
</protein>
<dbReference type="EMBL" id="WNWM01000002">
    <property type="protein sequence ID" value="MUI11216.1"/>
    <property type="molecule type" value="Genomic_DNA"/>
</dbReference>
<evidence type="ECO:0000313" key="2">
    <source>
        <dbReference type="EMBL" id="MUI11216.1"/>
    </source>
</evidence>
<gene>
    <name evidence="2" type="ORF">GJV26_01725</name>
</gene>
<keyword evidence="3" id="KW-1185">Reference proteome</keyword>
<name>A0A6I3X607_9BURK</name>
<evidence type="ECO:0000256" key="1">
    <source>
        <dbReference type="SAM" id="SignalP"/>
    </source>
</evidence>
<dbReference type="AlphaFoldDB" id="A0A6I3X607"/>
<dbReference type="OrthoDB" id="9980908at2"/>
<feature type="signal peptide" evidence="1">
    <location>
        <begin position="1"/>
        <end position="20"/>
    </location>
</feature>
<keyword evidence="1" id="KW-0732">Signal</keyword>
<sequence>MNRYLAGTAAAAAVVLAALAGWALFGPETAPPAAPDDTAQPAAEAVAQYGRNLGRDVKGMRYVGMEEVLARPRQGYRVTFATADPQPATVRDDAANAARQADWQRRFCSAQLKEQMAARGVHVVTGRVVDGGGRTQYVADCVAGQPPAPAGPGGPLL</sequence>
<dbReference type="RefSeq" id="WP_155707129.1">
    <property type="nucleotide sequence ID" value="NZ_BMWU01000014.1"/>
</dbReference>
<comment type="caution">
    <text evidence="2">The sequence shown here is derived from an EMBL/GenBank/DDBJ whole genome shotgun (WGS) entry which is preliminary data.</text>
</comment>